<gene>
    <name evidence="1" type="ORF">HLI_19945</name>
</gene>
<name>A0A410MI39_9BACI</name>
<dbReference type="OrthoDB" id="9803021at2"/>
<proteinExistence type="predicted"/>
<dbReference type="InterPro" id="IPR015867">
    <property type="entry name" value="N-reg_PII/ATP_PRibTrfase_C"/>
</dbReference>
<dbReference type="KEGG" id="hli:HLI_19945"/>
<dbReference type="InterPro" id="IPR002187">
    <property type="entry name" value="N-reg_PII"/>
</dbReference>
<dbReference type="AlphaFoldDB" id="A0A410MI39"/>
<dbReference type="GO" id="GO:0030234">
    <property type="term" value="F:enzyme regulator activity"/>
    <property type="evidence" value="ECO:0007669"/>
    <property type="project" value="InterPro"/>
</dbReference>
<dbReference type="Gene3D" id="3.30.70.120">
    <property type="match status" value="2"/>
</dbReference>
<accession>A0A410MI39</accession>
<dbReference type="InterPro" id="IPR011322">
    <property type="entry name" value="N-reg_PII-like_a/b"/>
</dbReference>
<dbReference type="EMBL" id="CP026118">
    <property type="protein sequence ID" value="QAS54326.1"/>
    <property type="molecule type" value="Genomic_DNA"/>
</dbReference>
<evidence type="ECO:0000313" key="1">
    <source>
        <dbReference type="EMBL" id="QAS54326.1"/>
    </source>
</evidence>
<dbReference type="GO" id="GO:0006808">
    <property type="term" value="P:regulation of nitrogen utilization"/>
    <property type="evidence" value="ECO:0007669"/>
    <property type="project" value="InterPro"/>
</dbReference>
<organism evidence="1 2">
    <name type="scientific">Halobacillus litoralis</name>
    <dbReference type="NCBI Taxonomy" id="45668"/>
    <lineage>
        <taxon>Bacteria</taxon>
        <taxon>Bacillati</taxon>
        <taxon>Bacillota</taxon>
        <taxon>Bacilli</taxon>
        <taxon>Bacillales</taxon>
        <taxon>Bacillaceae</taxon>
        <taxon>Halobacillus</taxon>
    </lineage>
</organism>
<dbReference type="PROSITE" id="PS51343">
    <property type="entry name" value="PII_GLNB_DOM"/>
    <property type="match status" value="2"/>
</dbReference>
<protein>
    <submittedName>
        <fullName evidence="1">PII family protein</fullName>
    </submittedName>
</protein>
<evidence type="ECO:0000313" key="2">
    <source>
        <dbReference type="Proteomes" id="UP000287756"/>
    </source>
</evidence>
<dbReference type="RefSeq" id="WP_128526593.1">
    <property type="nucleotide sequence ID" value="NZ_CANLVY010000005.1"/>
</dbReference>
<dbReference type="SUPFAM" id="SSF54913">
    <property type="entry name" value="GlnB-like"/>
    <property type="match status" value="2"/>
</dbReference>
<sequence>MKKTKSGQKLIVTIVKKEKAKKVVHASTLAGAQGGTTFFGKGFRINEKKRFLGIPVEREREVILTLVSDSIYHKVMNAIIESVKLNKPQHGIGFVIDTKRISGISHMLGLGIENEEYSNESEMKQMDIQKFSYDLIVTIVNKGDSDKVVDASKSAGAEGGTIISGRGTGIHEKAKLFNILIEPEKEVILTLIIKEKTEAVLKAIESGAGLDQPGKGIAFVLDVDQTVGINHLLNSQVSDEMK</sequence>
<dbReference type="Proteomes" id="UP000287756">
    <property type="component" value="Chromosome"/>
</dbReference>
<reference evidence="1 2" key="1">
    <citation type="submission" date="2018-01" db="EMBL/GenBank/DDBJ databases">
        <title>The whole genome sequencing and assembly of Halobacillus litoralis ERB031 strain.</title>
        <authorList>
            <person name="Lee S.-J."/>
            <person name="Park M.-K."/>
            <person name="Kim J.-Y."/>
            <person name="Lee Y.-J."/>
            <person name="Yi H."/>
            <person name="Bahn Y.-S."/>
            <person name="Kim J.F."/>
            <person name="Lee D.-W."/>
        </authorList>
    </citation>
    <scope>NUCLEOTIDE SEQUENCE [LARGE SCALE GENOMIC DNA]</scope>
    <source>
        <strain evidence="1 2">ERB 031</strain>
    </source>
</reference>
<dbReference type="Pfam" id="PF00543">
    <property type="entry name" value="P-II"/>
    <property type="match status" value="1"/>
</dbReference>
<dbReference type="SMART" id="SM00938">
    <property type="entry name" value="P-II"/>
    <property type="match status" value="1"/>
</dbReference>